<dbReference type="AlphaFoldDB" id="A0AAV4NN80"/>
<name>A0AAV4NN80_CAEEX</name>
<evidence type="ECO:0000313" key="1">
    <source>
        <dbReference type="EMBL" id="GIX86242.1"/>
    </source>
</evidence>
<evidence type="ECO:0000313" key="2">
    <source>
        <dbReference type="Proteomes" id="UP001054945"/>
    </source>
</evidence>
<accession>A0AAV4NN80</accession>
<gene>
    <name evidence="1" type="ORF">CEXT_725281</name>
</gene>
<protein>
    <submittedName>
        <fullName evidence="1">Uncharacterized protein</fullName>
    </submittedName>
</protein>
<dbReference type="Proteomes" id="UP001054945">
    <property type="component" value="Unassembled WGS sequence"/>
</dbReference>
<reference evidence="1 2" key="1">
    <citation type="submission" date="2021-06" db="EMBL/GenBank/DDBJ databases">
        <title>Caerostris extrusa draft genome.</title>
        <authorList>
            <person name="Kono N."/>
            <person name="Arakawa K."/>
        </authorList>
    </citation>
    <scope>NUCLEOTIDE SEQUENCE [LARGE SCALE GENOMIC DNA]</scope>
</reference>
<proteinExistence type="predicted"/>
<comment type="caution">
    <text evidence="1">The sequence shown here is derived from an EMBL/GenBank/DDBJ whole genome shotgun (WGS) entry which is preliminary data.</text>
</comment>
<keyword evidence="2" id="KW-1185">Reference proteome</keyword>
<organism evidence="1 2">
    <name type="scientific">Caerostris extrusa</name>
    <name type="common">Bark spider</name>
    <name type="synonym">Caerostris bankana</name>
    <dbReference type="NCBI Taxonomy" id="172846"/>
    <lineage>
        <taxon>Eukaryota</taxon>
        <taxon>Metazoa</taxon>
        <taxon>Ecdysozoa</taxon>
        <taxon>Arthropoda</taxon>
        <taxon>Chelicerata</taxon>
        <taxon>Arachnida</taxon>
        <taxon>Araneae</taxon>
        <taxon>Araneomorphae</taxon>
        <taxon>Entelegynae</taxon>
        <taxon>Araneoidea</taxon>
        <taxon>Araneidae</taxon>
        <taxon>Caerostris</taxon>
    </lineage>
</organism>
<dbReference type="EMBL" id="BPLR01003573">
    <property type="protein sequence ID" value="GIX86242.1"/>
    <property type="molecule type" value="Genomic_DNA"/>
</dbReference>
<sequence>MTAPLARFSNSLFVELELVELRCLSIEFGVILAVNILAVCPREELLIKQYVNKKSMINRIRNRRRPSLIG</sequence>